<dbReference type="OrthoDB" id="3026661at2759"/>
<dbReference type="GO" id="GO:0000398">
    <property type="term" value="P:mRNA splicing, via spliceosome"/>
    <property type="evidence" value="ECO:0007669"/>
    <property type="project" value="TreeGrafter"/>
</dbReference>
<dbReference type="InterPro" id="IPR039171">
    <property type="entry name" value="Cwc2/Slt11"/>
</dbReference>
<keyword evidence="5" id="KW-1185">Reference proteome</keyword>
<evidence type="ECO:0000259" key="3">
    <source>
        <dbReference type="PROSITE" id="PS50102"/>
    </source>
</evidence>
<feature type="domain" description="RRM" evidence="3">
    <location>
        <begin position="333"/>
        <end position="431"/>
    </location>
</feature>
<dbReference type="PROSITE" id="PS50102">
    <property type="entry name" value="RRM"/>
    <property type="match status" value="1"/>
</dbReference>
<dbReference type="CDD" id="cd00590">
    <property type="entry name" value="RRM_SF"/>
    <property type="match status" value="1"/>
</dbReference>
<dbReference type="GeneID" id="66074792"/>
<dbReference type="SMART" id="SM00360">
    <property type="entry name" value="RRM"/>
    <property type="match status" value="2"/>
</dbReference>
<sequence>MNVLKILRRPNFFRRIQARTSKARCLTTNSDSSTQTQYRTLLLRDVPTLSVLNEVLDRNHVGPIERIQYDSKGLRAFLSFLDQETAEKFAIKVKKSKHNVDPIFYTGVQRHPGVEIVAAIGLRKASRCIAVNLPEGVTEESFKRDMSRFGEIQKAAVKTKKNDIQKDRRFGIMYTAGQVHFYSIESALRAVDTIHKERGKARFIVEECDLHLSNMYREFGRAKLEHRQLPEQLRSVYLHKNEGLRGPIHRQLMTLIQKASLPARGEVIQRVERKDSGTGLLIVFIHPEDALLFWNTCNSEGPRSGFTNATLTVTTPETAIFHVARAVAMGATRTLGIYNIHNWNSLSVRDIHRDFSEFGPVFEVRLSKTQECAFVKFAYISSSMKAIDHVSSHDGVFKEPYAGTAIGFASDAVLGNPPIALKRLRIRSANDSLAF</sequence>
<protein>
    <recommendedName>
        <fullName evidence="3">RRM domain-containing protein</fullName>
    </recommendedName>
</protein>
<dbReference type="RefSeq" id="XP_043011380.1">
    <property type="nucleotide sequence ID" value="XM_043150293.1"/>
</dbReference>
<gene>
    <name evidence="4" type="ORF">E1B28_005716</name>
</gene>
<proteinExistence type="predicted"/>
<dbReference type="AlphaFoldDB" id="A0A9P7UV42"/>
<keyword evidence="1 2" id="KW-0694">RNA-binding</keyword>
<reference evidence="4" key="1">
    <citation type="journal article" date="2021" name="Genome Biol. Evol.">
        <title>The assembled and annotated genome of the fairy-ring fungus Marasmius oreades.</title>
        <authorList>
            <person name="Hiltunen M."/>
            <person name="Ament-Velasquez S.L."/>
            <person name="Johannesson H."/>
        </authorList>
    </citation>
    <scope>NUCLEOTIDE SEQUENCE</scope>
    <source>
        <strain evidence="4">03SP1</strain>
    </source>
</reference>
<dbReference type="PANTHER" id="PTHR14089:SF8">
    <property type="entry name" value="RNA-BINDING PROTEIN MRN1"/>
    <property type="match status" value="1"/>
</dbReference>
<dbReference type="InterPro" id="IPR035979">
    <property type="entry name" value="RBD_domain_sf"/>
</dbReference>
<evidence type="ECO:0000313" key="4">
    <source>
        <dbReference type="EMBL" id="KAG7094910.1"/>
    </source>
</evidence>
<accession>A0A9P7UV42</accession>
<dbReference type="Gene3D" id="3.30.70.330">
    <property type="match status" value="2"/>
</dbReference>
<dbReference type="InterPro" id="IPR012677">
    <property type="entry name" value="Nucleotide-bd_a/b_plait_sf"/>
</dbReference>
<name>A0A9P7UV42_9AGAR</name>
<dbReference type="GO" id="GO:0003729">
    <property type="term" value="F:mRNA binding"/>
    <property type="evidence" value="ECO:0007669"/>
    <property type="project" value="TreeGrafter"/>
</dbReference>
<dbReference type="KEGG" id="more:E1B28_005716"/>
<evidence type="ECO:0000256" key="1">
    <source>
        <dbReference type="ARBA" id="ARBA00022884"/>
    </source>
</evidence>
<dbReference type="InterPro" id="IPR000504">
    <property type="entry name" value="RRM_dom"/>
</dbReference>
<comment type="caution">
    <text evidence="4">The sequence shown here is derived from an EMBL/GenBank/DDBJ whole genome shotgun (WGS) entry which is preliminary data.</text>
</comment>
<dbReference type="GO" id="GO:0010494">
    <property type="term" value="C:cytoplasmic stress granule"/>
    <property type="evidence" value="ECO:0007669"/>
    <property type="project" value="TreeGrafter"/>
</dbReference>
<dbReference type="Proteomes" id="UP001049176">
    <property type="component" value="Chromosome 3"/>
</dbReference>
<evidence type="ECO:0000313" key="5">
    <source>
        <dbReference type="Proteomes" id="UP001049176"/>
    </source>
</evidence>
<dbReference type="PANTHER" id="PTHR14089">
    <property type="entry name" value="PRE-MRNA-SPLICING FACTOR RBM22"/>
    <property type="match status" value="1"/>
</dbReference>
<dbReference type="EMBL" id="CM032183">
    <property type="protein sequence ID" value="KAG7094910.1"/>
    <property type="molecule type" value="Genomic_DNA"/>
</dbReference>
<evidence type="ECO:0000256" key="2">
    <source>
        <dbReference type="PROSITE-ProRule" id="PRU00176"/>
    </source>
</evidence>
<dbReference type="SUPFAM" id="SSF54928">
    <property type="entry name" value="RNA-binding domain, RBD"/>
    <property type="match status" value="2"/>
</dbReference>
<organism evidence="4 5">
    <name type="scientific">Marasmius oreades</name>
    <name type="common">fairy-ring Marasmius</name>
    <dbReference type="NCBI Taxonomy" id="181124"/>
    <lineage>
        <taxon>Eukaryota</taxon>
        <taxon>Fungi</taxon>
        <taxon>Dikarya</taxon>
        <taxon>Basidiomycota</taxon>
        <taxon>Agaricomycotina</taxon>
        <taxon>Agaricomycetes</taxon>
        <taxon>Agaricomycetidae</taxon>
        <taxon>Agaricales</taxon>
        <taxon>Marasmiineae</taxon>
        <taxon>Marasmiaceae</taxon>
        <taxon>Marasmius</taxon>
    </lineage>
</organism>